<gene>
    <name evidence="3" type="ORF">S06H3_08714</name>
</gene>
<dbReference type="PANTHER" id="PTHR30483">
    <property type="entry name" value="LEUCINE-SPECIFIC-BINDING PROTEIN"/>
    <property type="match status" value="1"/>
</dbReference>
<accession>X1KVT5</accession>
<dbReference type="Pfam" id="PF13458">
    <property type="entry name" value="Peripla_BP_6"/>
    <property type="match status" value="1"/>
</dbReference>
<dbReference type="AlphaFoldDB" id="X1KVT5"/>
<comment type="caution">
    <text evidence="3">The sequence shown here is derived from an EMBL/GenBank/DDBJ whole genome shotgun (WGS) entry which is preliminary data.</text>
</comment>
<dbReference type="PANTHER" id="PTHR30483:SF37">
    <property type="entry name" value="ABC TRANSPORTER SUBSTRATE-BINDING PROTEIN"/>
    <property type="match status" value="1"/>
</dbReference>
<feature type="domain" description="Leucine-binding protein" evidence="2">
    <location>
        <begin position="33"/>
        <end position="238"/>
    </location>
</feature>
<dbReference type="CDD" id="cd06340">
    <property type="entry name" value="PBP1_ABC_ligand_binding-like"/>
    <property type="match status" value="1"/>
</dbReference>
<sequence length="238" mass="25905">MRKIIFSIIMILTLLLLVTSYGFAQKGEEVSVVKIGGVYPLTGPFAPMGIGDKQAILLAVEEINANGGIKSLGGAKIEVIFADSEGDPKVAMTAAERLIFREEVVAMLGSILSSTTATIAPVCEKYKTPLVNEGSTSITLTQHGWKYFFRSTPHDGLYCEAMFNFLKEVTKKSGEKIKTIGIMYENTLFGKTAGDVWKEKAPEHGFEIVVDIPYSAESVDLSSEILNLKKASPDVIFL</sequence>
<dbReference type="EMBL" id="BARV01003722">
    <property type="protein sequence ID" value="GAI10808.1"/>
    <property type="molecule type" value="Genomic_DNA"/>
</dbReference>
<name>X1KVT5_9ZZZZ</name>
<reference evidence="3" key="1">
    <citation type="journal article" date="2014" name="Front. Microbiol.">
        <title>High frequency of phylogenetically diverse reductive dehalogenase-homologous genes in deep subseafloor sedimentary metagenomes.</title>
        <authorList>
            <person name="Kawai M."/>
            <person name="Futagami T."/>
            <person name="Toyoda A."/>
            <person name="Takaki Y."/>
            <person name="Nishi S."/>
            <person name="Hori S."/>
            <person name="Arai W."/>
            <person name="Tsubouchi T."/>
            <person name="Morono Y."/>
            <person name="Uchiyama I."/>
            <person name="Ito T."/>
            <person name="Fujiyama A."/>
            <person name="Inagaki F."/>
            <person name="Takami H."/>
        </authorList>
    </citation>
    <scope>NUCLEOTIDE SEQUENCE</scope>
    <source>
        <strain evidence="3">Expedition CK06-06</strain>
    </source>
</reference>
<evidence type="ECO:0000256" key="1">
    <source>
        <dbReference type="ARBA" id="ARBA00022729"/>
    </source>
</evidence>
<organism evidence="3">
    <name type="scientific">marine sediment metagenome</name>
    <dbReference type="NCBI Taxonomy" id="412755"/>
    <lineage>
        <taxon>unclassified sequences</taxon>
        <taxon>metagenomes</taxon>
        <taxon>ecological metagenomes</taxon>
    </lineage>
</organism>
<protein>
    <recommendedName>
        <fullName evidence="2">Leucine-binding protein domain-containing protein</fullName>
    </recommendedName>
</protein>
<dbReference type="InterPro" id="IPR028082">
    <property type="entry name" value="Peripla_BP_I"/>
</dbReference>
<dbReference type="InterPro" id="IPR028081">
    <property type="entry name" value="Leu-bd"/>
</dbReference>
<evidence type="ECO:0000259" key="2">
    <source>
        <dbReference type="Pfam" id="PF13458"/>
    </source>
</evidence>
<feature type="non-terminal residue" evidence="3">
    <location>
        <position position="238"/>
    </location>
</feature>
<dbReference type="SUPFAM" id="SSF53822">
    <property type="entry name" value="Periplasmic binding protein-like I"/>
    <property type="match status" value="1"/>
</dbReference>
<keyword evidence="1" id="KW-0732">Signal</keyword>
<dbReference type="Gene3D" id="3.40.50.2300">
    <property type="match status" value="2"/>
</dbReference>
<dbReference type="InterPro" id="IPR051010">
    <property type="entry name" value="BCAA_transport"/>
</dbReference>
<proteinExistence type="predicted"/>
<evidence type="ECO:0000313" key="3">
    <source>
        <dbReference type="EMBL" id="GAI10808.1"/>
    </source>
</evidence>